<dbReference type="InterPro" id="IPR036259">
    <property type="entry name" value="MFS_trans_sf"/>
</dbReference>
<dbReference type="PROSITE" id="PS50850">
    <property type="entry name" value="MFS"/>
    <property type="match status" value="1"/>
</dbReference>
<dbReference type="InterPro" id="IPR005829">
    <property type="entry name" value="Sugar_transporter_CS"/>
</dbReference>
<dbReference type="PROSITE" id="PS00216">
    <property type="entry name" value="SUGAR_TRANSPORT_1"/>
    <property type="match status" value="1"/>
</dbReference>
<protein>
    <submittedName>
        <fullName evidence="7">Tetracycline resistance protein, class B</fullName>
    </submittedName>
</protein>
<feature type="transmembrane region" description="Helical" evidence="5">
    <location>
        <begin position="339"/>
        <end position="360"/>
    </location>
</feature>
<dbReference type="Pfam" id="PF07690">
    <property type="entry name" value="MFS_1"/>
    <property type="match status" value="1"/>
</dbReference>
<sequence>MTPEKPATIWTRDFISLCTANLALFMSAHMITPTLPVYLLHIGGSRRDVGYVMASYTVGAMVMRPIAGALVDRWGRKKTTILALLLAVIATALYSVAGDISLLTAVRGFHGLAFGMVGTAIGTMVIDTLPATRFSEGIGYFGLTSSFSMAITPMIGFWLIHRFGFPILFLMVMLLAVLSLSSSLLVRSGHDPAGDPPNIDLPVSPRPILTGLLEKAALPASGVMFSISVVFGAVMSFIALYAAEQGITNIGPFFTAFALVMLVTRPLSGRWADRGGAVRILLIAHLALLLGLVTVGLSHTMGGFILTGVLLGTGFGFFIPTLQALAVRYVPVNRRGAATGTYMISIDLGIGLGTILWGYVAEAAGYRAMFFANLIPIALAGVIFYRFIHSRRPACPE</sequence>
<evidence type="ECO:0000259" key="6">
    <source>
        <dbReference type="PROSITE" id="PS50850"/>
    </source>
</evidence>
<evidence type="ECO:0000256" key="4">
    <source>
        <dbReference type="ARBA" id="ARBA00023136"/>
    </source>
</evidence>
<dbReference type="SUPFAM" id="SSF103473">
    <property type="entry name" value="MFS general substrate transporter"/>
    <property type="match status" value="1"/>
</dbReference>
<organism evidence="7">
    <name type="scientific">anaerobic digester metagenome</name>
    <dbReference type="NCBI Taxonomy" id="1263854"/>
    <lineage>
        <taxon>unclassified sequences</taxon>
        <taxon>metagenomes</taxon>
        <taxon>ecological metagenomes</taxon>
    </lineage>
</organism>
<dbReference type="Gene3D" id="1.20.1250.20">
    <property type="entry name" value="MFS general substrate transporter like domains"/>
    <property type="match status" value="2"/>
</dbReference>
<proteinExistence type="predicted"/>
<feature type="transmembrane region" description="Helical" evidence="5">
    <location>
        <begin position="21"/>
        <end position="43"/>
    </location>
</feature>
<feature type="transmembrane region" description="Helical" evidence="5">
    <location>
        <begin position="79"/>
        <end position="97"/>
    </location>
</feature>
<evidence type="ECO:0000256" key="1">
    <source>
        <dbReference type="ARBA" id="ARBA00004141"/>
    </source>
</evidence>
<feature type="domain" description="Major facilitator superfamily (MFS) profile" evidence="6">
    <location>
        <begin position="13"/>
        <end position="393"/>
    </location>
</feature>
<dbReference type="PANTHER" id="PTHR23531:SF1">
    <property type="entry name" value="QUINOLENE RESISTANCE PROTEIN NORA"/>
    <property type="match status" value="1"/>
</dbReference>
<feature type="transmembrane region" description="Helical" evidence="5">
    <location>
        <begin position="247"/>
        <end position="264"/>
    </location>
</feature>
<evidence type="ECO:0000256" key="5">
    <source>
        <dbReference type="SAM" id="Phobius"/>
    </source>
</evidence>
<dbReference type="InterPro" id="IPR052714">
    <property type="entry name" value="MFS_Exporter"/>
</dbReference>
<gene>
    <name evidence="7" type="primary">tetA</name>
    <name evidence="7" type="ORF">SCFA_80008</name>
</gene>
<evidence type="ECO:0000256" key="3">
    <source>
        <dbReference type="ARBA" id="ARBA00022989"/>
    </source>
</evidence>
<keyword evidence="3 5" id="KW-1133">Transmembrane helix</keyword>
<comment type="subcellular location">
    <subcellularLocation>
        <location evidence="1">Membrane</location>
        <topology evidence="1">Multi-pass membrane protein</topology>
    </subcellularLocation>
</comment>
<evidence type="ECO:0000313" key="7">
    <source>
        <dbReference type="EMBL" id="VFU18247.1"/>
    </source>
</evidence>
<feature type="transmembrane region" description="Helical" evidence="5">
    <location>
        <begin position="166"/>
        <end position="186"/>
    </location>
</feature>
<dbReference type="InterPro" id="IPR011701">
    <property type="entry name" value="MFS"/>
</dbReference>
<dbReference type="AlphaFoldDB" id="A0A485M786"/>
<dbReference type="InterPro" id="IPR020846">
    <property type="entry name" value="MFS_dom"/>
</dbReference>
<keyword evidence="2 5" id="KW-0812">Transmembrane</keyword>
<feature type="transmembrane region" description="Helical" evidence="5">
    <location>
        <begin position="276"/>
        <end position="297"/>
    </location>
</feature>
<dbReference type="CDD" id="cd17489">
    <property type="entry name" value="MFS_YfcJ_like"/>
    <property type="match status" value="1"/>
</dbReference>
<name>A0A485M786_9ZZZZ</name>
<feature type="transmembrane region" description="Helical" evidence="5">
    <location>
        <begin position="109"/>
        <end position="126"/>
    </location>
</feature>
<dbReference type="PANTHER" id="PTHR23531">
    <property type="entry name" value="QUINOLENE RESISTANCE PROTEIN NORA"/>
    <property type="match status" value="1"/>
</dbReference>
<dbReference type="EMBL" id="CAADRM010000147">
    <property type="protein sequence ID" value="VFU18247.1"/>
    <property type="molecule type" value="Genomic_DNA"/>
</dbReference>
<dbReference type="GO" id="GO:0022857">
    <property type="term" value="F:transmembrane transporter activity"/>
    <property type="evidence" value="ECO:0007669"/>
    <property type="project" value="InterPro"/>
</dbReference>
<feature type="transmembrane region" description="Helical" evidence="5">
    <location>
        <begin position="303"/>
        <end position="327"/>
    </location>
</feature>
<feature type="transmembrane region" description="Helical" evidence="5">
    <location>
        <begin position="216"/>
        <end position="241"/>
    </location>
</feature>
<feature type="transmembrane region" description="Helical" evidence="5">
    <location>
        <begin position="138"/>
        <end position="160"/>
    </location>
</feature>
<dbReference type="GO" id="GO:0016020">
    <property type="term" value="C:membrane"/>
    <property type="evidence" value="ECO:0007669"/>
    <property type="project" value="UniProtKB-SubCell"/>
</dbReference>
<feature type="transmembrane region" description="Helical" evidence="5">
    <location>
        <begin position="366"/>
        <end position="388"/>
    </location>
</feature>
<keyword evidence="4 5" id="KW-0472">Membrane</keyword>
<accession>A0A485M786</accession>
<evidence type="ECO:0000256" key="2">
    <source>
        <dbReference type="ARBA" id="ARBA00022692"/>
    </source>
</evidence>
<reference evidence="7" key="1">
    <citation type="submission" date="2019-03" db="EMBL/GenBank/DDBJ databases">
        <authorList>
            <person name="Hao L."/>
        </authorList>
    </citation>
    <scope>NUCLEOTIDE SEQUENCE</scope>
</reference>
<feature type="transmembrane region" description="Helical" evidence="5">
    <location>
        <begin position="49"/>
        <end position="67"/>
    </location>
</feature>